<dbReference type="Pfam" id="PF00126">
    <property type="entry name" value="HTH_1"/>
    <property type="match status" value="1"/>
</dbReference>
<dbReference type="AlphaFoldDB" id="A0A5S4WKI4"/>
<evidence type="ECO:0000256" key="5">
    <source>
        <dbReference type="ARBA" id="ARBA00023163"/>
    </source>
</evidence>
<dbReference type="PRINTS" id="PR00039">
    <property type="entry name" value="HTHLYSR"/>
</dbReference>
<dbReference type="Gene3D" id="3.40.190.10">
    <property type="entry name" value="Periplasmic binding protein-like II"/>
    <property type="match status" value="2"/>
</dbReference>
<keyword evidence="8" id="KW-1185">Reference proteome</keyword>
<dbReference type="EMBL" id="VSSR01000061">
    <property type="protein sequence ID" value="TYL76329.1"/>
    <property type="molecule type" value="Genomic_DNA"/>
</dbReference>
<keyword evidence="5" id="KW-0804">Transcription</keyword>
<evidence type="ECO:0000256" key="4">
    <source>
        <dbReference type="ARBA" id="ARBA00023125"/>
    </source>
</evidence>
<dbReference type="GO" id="GO:0000976">
    <property type="term" value="F:transcription cis-regulatory region binding"/>
    <property type="evidence" value="ECO:0007669"/>
    <property type="project" value="TreeGrafter"/>
</dbReference>
<accession>A0A5S4WKI4</accession>
<dbReference type="SUPFAM" id="SSF53850">
    <property type="entry name" value="Periplasmic binding protein-like II"/>
    <property type="match status" value="1"/>
</dbReference>
<evidence type="ECO:0000256" key="2">
    <source>
        <dbReference type="ARBA" id="ARBA00009437"/>
    </source>
</evidence>
<dbReference type="InterPro" id="IPR036388">
    <property type="entry name" value="WH-like_DNA-bd_sf"/>
</dbReference>
<proteinExistence type="inferred from homology"/>
<dbReference type="PANTHER" id="PTHR30126">
    <property type="entry name" value="HTH-TYPE TRANSCRIPTIONAL REGULATOR"/>
    <property type="match status" value="1"/>
</dbReference>
<evidence type="ECO:0000256" key="1">
    <source>
        <dbReference type="ARBA" id="ARBA00003502"/>
    </source>
</evidence>
<keyword evidence="4" id="KW-0238">DNA-binding</keyword>
<comment type="function">
    <text evidence="1">NodD regulates the expression of the nodABCFE genes which encode other nodulation proteins. NodD is also a negative regulator of its own expression. Binds flavonoids as inducers.</text>
</comment>
<keyword evidence="3" id="KW-0805">Transcription regulation</keyword>
<dbReference type="GO" id="GO:0003700">
    <property type="term" value="F:DNA-binding transcription factor activity"/>
    <property type="evidence" value="ECO:0007669"/>
    <property type="project" value="InterPro"/>
</dbReference>
<evidence type="ECO:0000313" key="7">
    <source>
        <dbReference type="EMBL" id="TYL76329.1"/>
    </source>
</evidence>
<evidence type="ECO:0000256" key="3">
    <source>
        <dbReference type="ARBA" id="ARBA00023015"/>
    </source>
</evidence>
<organism evidence="7 8">
    <name type="scientific">Bradyrhizobium cytisi</name>
    <dbReference type="NCBI Taxonomy" id="515489"/>
    <lineage>
        <taxon>Bacteria</taxon>
        <taxon>Pseudomonadati</taxon>
        <taxon>Pseudomonadota</taxon>
        <taxon>Alphaproteobacteria</taxon>
        <taxon>Hyphomicrobiales</taxon>
        <taxon>Nitrobacteraceae</taxon>
        <taxon>Bradyrhizobium</taxon>
    </lineage>
</organism>
<dbReference type="SUPFAM" id="SSF46785">
    <property type="entry name" value="Winged helix' DNA-binding domain"/>
    <property type="match status" value="1"/>
</dbReference>
<protein>
    <submittedName>
        <fullName evidence="7">LysR family transcriptional regulator</fullName>
    </submittedName>
</protein>
<dbReference type="Gene3D" id="1.10.10.10">
    <property type="entry name" value="Winged helix-like DNA-binding domain superfamily/Winged helix DNA-binding domain"/>
    <property type="match status" value="1"/>
</dbReference>
<dbReference type="PROSITE" id="PS50931">
    <property type="entry name" value="HTH_LYSR"/>
    <property type="match status" value="1"/>
</dbReference>
<feature type="domain" description="HTH lysR-type" evidence="6">
    <location>
        <begin position="1"/>
        <end position="58"/>
    </location>
</feature>
<reference evidence="7 8" key="1">
    <citation type="submission" date="2019-08" db="EMBL/GenBank/DDBJ databases">
        <title>Bradyrhizobium hipponensis sp. nov., a rhizobium isolated from a Lupinus angustifolius root nodule in Tunisia.</title>
        <authorList>
            <person name="Off K."/>
            <person name="Rejili M."/>
            <person name="Mars M."/>
            <person name="Brachmann A."/>
            <person name="Marin M."/>
        </authorList>
    </citation>
    <scope>NUCLEOTIDE SEQUENCE [LARGE SCALE GENOMIC DNA]</scope>
    <source>
        <strain evidence="7 8">CTAW11</strain>
    </source>
</reference>
<dbReference type="Proteomes" id="UP000324853">
    <property type="component" value="Unassembled WGS sequence"/>
</dbReference>
<dbReference type="OrthoDB" id="528082at2"/>
<comment type="similarity">
    <text evidence="2">Belongs to the LysR transcriptional regulatory family.</text>
</comment>
<evidence type="ECO:0000259" key="6">
    <source>
        <dbReference type="PROSITE" id="PS50931"/>
    </source>
</evidence>
<evidence type="ECO:0000313" key="8">
    <source>
        <dbReference type="Proteomes" id="UP000324853"/>
    </source>
</evidence>
<dbReference type="InterPro" id="IPR000847">
    <property type="entry name" value="LysR_HTH_N"/>
</dbReference>
<sequence>MELIWFEDYLALSETLSFSKAAEARHVTQPAFSRRIRALEEWVGAPLFVRTTHSVTLTPAGEHFHGQAEILTRALHQLRRETLEVAGRGTGPLSIAATHVLSFTFFPKWVRSSEKILALGNLNLVSDSMLACERMMLRGDVSFLLCHYHRSMGSRLDTRQFKSIVVGTDTLVPLSVADAGRKPRWSLQNDETVPYLAYSPQSGLGRIVASQLAKRDLKKIFTSHLAATLLSMVRSGDGVAWLPRTLAEDDIEAGSLVEAGDAKSAVPIEIRLFRPAARQGQEVEALWSAFEAAEVG</sequence>
<dbReference type="PANTHER" id="PTHR30126:SF2">
    <property type="entry name" value="HTH-TYPE TRANSCRIPTIONAL REGULATOR YJIE"/>
    <property type="match status" value="1"/>
</dbReference>
<dbReference type="InterPro" id="IPR036390">
    <property type="entry name" value="WH_DNA-bd_sf"/>
</dbReference>
<comment type="caution">
    <text evidence="7">The sequence shown here is derived from an EMBL/GenBank/DDBJ whole genome shotgun (WGS) entry which is preliminary data.</text>
</comment>
<gene>
    <name evidence="7" type="ORF">FXB38_31585</name>
</gene>
<dbReference type="Pfam" id="PF03466">
    <property type="entry name" value="LysR_substrate"/>
    <property type="match status" value="1"/>
</dbReference>
<dbReference type="RefSeq" id="WP_148754889.1">
    <property type="nucleotide sequence ID" value="NZ_VSSR01000061.1"/>
</dbReference>
<dbReference type="InterPro" id="IPR005119">
    <property type="entry name" value="LysR_subst-bd"/>
</dbReference>
<name>A0A5S4WKI4_9BRAD</name>